<evidence type="ECO:0000313" key="1">
    <source>
        <dbReference type="EMBL" id="AYE33237.1"/>
    </source>
</evidence>
<accession>A0A9N7PJS6</accession>
<keyword evidence="4" id="KW-1185">Reference proteome</keyword>
<dbReference type="InterPro" id="IPR027417">
    <property type="entry name" value="P-loop_NTPase"/>
</dbReference>
<proteinExistence type="predicted"/>
<reference evidence="2" key="2">
    <citation type="submission" date="2022-06" db="EMBL/GenBank/DDBJ databases">
        <authorList>
            <person name="Holder M.E."/>
            <person name="Ajami N.J."/>
            <person name="Petrosino J.F."/>
        </authorList>
    </citation>
    <scope>NUCLEOTIDE SEQUENCE</scope>
    <source>
        <strain evidence="2">RMA 8861</strain>
    </source>
</reference>
<dbReference type="SUPFAM" id="SSF52540">
    <property type="entry name" value="P-loop containing nucleoside triphosphate hydrolases"/>
    <property type="match status" value="1"/>
</dbReference>
<dbReference type="Proteomes" id="UP000280586">
    <property type="component" value="Chromosome"/>
</dbReference>
<dbReference type="Proteomes" id="UP001055437">
    <property type="component" value="Chromosome"/>
</dbReference>
<dbReference type="RefSeq" id="WP_120140430.1">
    <property type="nucleotide sequence ID" value="NZ_CP023671.1"/>
</dbReference>
<evidence type="ECO:0000313" key="4">
    <source>
        <dbReference type="Proteomes" id="UP001055437"/>
    </source>
</evidence>
<dbReference type="EMBL" id="CP023671">
    <property type="protein sequence ID" value="AYE33237.1"/>
    <property type="molecule type" value="Genomic_DNA"/>
</dbReference>
<evidence type="ECO:0000313" key="2">
    <source>
        <dbReference type="EMBL" id="USR99810.1"/>
    </source>
</evidence>
<dbReference type="AlphaFoldDB" id="A0A9N7PJS6"/>
<organism evidence="1 3">
    <name type="scientific">Clostridium septicum</name>
    <dbReference type="NCBI Taxonomy" id="1504"/>
    <lineage>
        <taxon>Bacteria</taxon>
        <taxon>Bacillati</taxon>
        <taxon>Bacillota</taxon>
        <taxon>Clostridia</taxon>
        <taxon>Eubacteriales</taxon>
        <taxon>Clostridiaceae</taxon>
        <taxon>Clostridium</taxon>
    </lineage>
</organism>
<sequence>MDIKKSLKENMYYGKAFIDRMDIVFEDLRADFDLSTLYKSKKRIDKLKEINVDITKDIDTIANKAVITNGLISGSRGTGKSHLMLLARDSINSSKKSFCVYINLKEHNIIESINISKERYYLWIILKELKKQLDSLFINNEENKFNKILDYFDLSKKSKKNEFEKKYLEVEGLIREGDREFLSLISNLKVTKGKEGTLNSEFEGKGERGLLGAKLALKASSKASKETIDNKETYRLIDINTIKNYIIEFKELLEIDSIVFFYDEWSSVSEENQIVLSKLIKGLSISPIFHWIAYVKYMSTLGVLEQTSDITTCKDLDLKYIYEENSEICTMYFKVLANKRIENILGKTPFNIDSLVTKSNLDVIIKASMGNTRDFGIILNYSFENYKEEFLAGREFERLHLTRHIAKAIKKLGNEKENNLEKAGSKYTNKLWLEIQKYISSTNYTHFCIENSVENSNFLKDIEFQELMYYRLLHLRKVDIKGKESGSFKLNVYSCDVSSMYFEIFNVKNQDKKIELVTNQEIINNKIRRYIFKISDIINRYRVEEGKQIICKCGGIITKDMTYALEKGICIYCGNPLGCA</sequence>
<protein>
    <submittedName>
        <fullName evidence="1">Uncharacterized protein</fullName>
    </submittedName>
</protein>
<name>A0A9N7PJS6_CLOSE</name>
<dbReference type="KEGG" id="csep:CP523_01550"/>
<dbReference type="EMBL" id="CP099799">
    <property type="protein sequence ID" value="USR99810.1"/>
    <property type="molecule type" value="Genomic_DNA"/>
</dbReference>
<evidence type="ECO:0000313" key="3">
    <source>
        <dbReference type="Proteomes" id="UP000280586"/>
    </source>
</evidence>
<gene>
    <name evidence="1" type="ORF">CP523_01550</name>
    <name evidence="2" type="ORF">NH397_09860</name>
</gene>
<dbReference type="GeneID" id="303559362"/>
<reference evidence="1 3" key="1">
    <citation type="submission" date="2017-09" db="EMBL/GenBank/DDBJ databases">
        <authorList>
            <person name="Thomas P."/>
            <person name="Seyboldt C."/>
        </authorList>
    </citation>
    <scope>NUCLEOTIDE SEQUENCE [LARGE SCALE GENOMIC DNA]</scope>
    <source>
        <strain evidence="1 3">DSM 7534</strain>
    </source>
</reference>